<evidence type="ECO:0000313" key="1">
    <source>
        <dbReference type="EMBL" id="MEB3346319.1"/>
    </source>
</evidence>
<comment type="caution">
    <text evidence="1">The sequence shown here is derived from an EMBL/GenBank/DDBJ whole genome shotgun (WGS) entry which is preliminary data.</text>
</comment>
<reference evidence="1 2" key="1">
    <citation type="journal article" date="2013" name="Int. J. Syst. Evol. Microbiol.">
        <title>Aquimarina gracilis sp. nov., isolated from the gut microflora of a mussel, Mytilus coruscus, and emended description of Aquimarina spongiae.</title>
        <authorList>
            <person name="Park S.C."/>
            <person name="Choe H.N."/>
            <person name="Baik K.S."/>
            <person name="Seong C.N."/>
        </authorList>
    </citation>
    <scope>NUCLEOTIDE SEQUENCE [LARGE SCALE GENOMIC DNA]</scope>
    <source>
        <strain evidence="1 2">PSC32</strain>
    </source>
</reference>
<protein>
    <submittedName>
        <fullName evidence="1">Uncharacterized protein</fullName>
    </submittedName>
</protein>
<sequence>MQTLKNLSLITLAWTFLKSVSAILSSELQGLIEQQRVRLTDHTIFVRKNITGASSNFDVIDATTEKIDGVSSIKGTRLTKNQAVVFSQIALGYAEADPNKEGGATYGSTNIAALRNATFVITQNNREVVSIPVADLLRPSGTSLSSSEKYYKLGGLAFLVDDEEMEWQLKFPAGESMPAPAAGKAHYLEVFIKGFKTIKNIG</sequence>
<evidence type="ECO:0000313" key="2">
    <source>
        <dbReference type="Proteomes" id="UP001327027"/>
    </source>
</evidence>
<gene>
    <name evidence="1" type="ORF">U6A24_12650</name>
</gene>
<dbReference type="Proteomes" id="UP001327027">
    <property type="component" value="Unassembled WGS sequence"/>
</dbReference>
<accession>A0ABU5ZWR9</accession>
<keyword evidence="2" id="KW-1185">Reference proteome</keyword>
<name>A0ABU5ZWR9_9FLAO</name>
<proteinExistence type="predicted"/>
<organism evidence="1 2">
    <name type="scientific">Aquimarina gracilis</name>
    <dbReference type="NCBI Taxonomy" id="874422"/>
    <lineage>
        <taxon>Bacteria</taxon>
        <taxon>Pseudomonadati</taxon>
        <taxon>Bacteroidota</taxon>
        <taxon>Flavobacteriia</taxon>
        <taxon>Flavobacteriales</taxon>
        <taxon>Flavobacteriaceae</taxon>
        <taxon>Aquimarina</taxon>
    </lineage>
</organism>
<dbReference type="EMBL" id="JAYKLX010000005">
    <property type="protein sequence ID" value="MEB3346319.1"/>
    <property type="molecule type" value="Genomic_DNA"/>
</dbReference>
<dbReference type="RefSeq" id="WP_324180343.1">
    <property type="nucleotide sequence ID" value="NZ_BAABAW010000024.1"/>
</dbReference>